<protein>
    <submittedName>
        <fullName evidence="2">Uncharacterized protein</fullName>
    </submittedName>
</protein>
<evidence type="ECO:0000313" key="3">
    <source>
        <dbReference type="Proteomes" id="UP000316242"/>
    </source>
</evidence>
<sequence length="151" mass="16820">MSKFWFRKNHQLDGPARLAETQAVVTRQESYDRAKEATIHLLTALKQWPGFDSTGNINGVIDHTLVNIDRLDDALDELRDQIDKLRGQQVAEMIRQSGHPSMRSPENALVQPSGQTIRVSLGGPVAATPKSVADQVTKRLDEVLKQKGVVR</sequence>
<keyword evidence="1" id="KW-0175">Coiled coil</keyword>
<accession>A0ABQ0RME3</accession>
<organism evidence="2 3">
    <name type="scientific">Glutamicibacter nicotianae</name>
    <name type="common">Arthrobacter nicotianae</name>
    <dbReference type="NCBI Taxonomy" id="37929"/>
    <lineage>
        <taxon>Bacteria</taxon>
        <taxon>Bacillati</taxon>
        <taxon>Actinomycetota</taxon>
        <taxon>Actinomycetes</taxon>
        <taxon>Micrococcales</taxon>
        <taxon>Micrococcaceae</taxon>
        <taxon>Glutamicibacter</taxon>
    </lineage>
</organism>
<dbReference type="RefSeq" id="WP_141357627.1">
    <property type="nucleotide sequence ID" value="NZ_BAAAWM010000001.1"/>
</dbReference>
<dbReference type="EMBL" id="BJNE01000007">
    <property type="protein sequence ID" value="GEC12705.1"/>
    <property type="molecule type" value="Genomic_DNA"/>
</dbReference>
<comment type="caution">
    <text evidence="2">The sequence shown here is derived from an EMBL/GenBank/DDBJ whole genome shotgun (WGS) entry which is preliminary data.</text>
</comment>
<proteinExistence type="predicted"/>
<name>A0ABQ0RME3_GLUNI</name>
<reference evidence="2 3" key="1">
    <citation type="submission" date="2019-06" db="EMBL/GenBank/DDBJ databases">
        <title>Whole genome shotgun sequence of Glutamicibacter nicotianae NBRC 14234.</title>
        <authorList>
            <person name="Hosoyama A."/>
            <person name="Uohara A."/>
            <person name="Ohji S."/>
            <person name="Ichikawa N."/>
        </authorList>
    </citation>
    <scope>NUCLEOTIDE SEQUENCE [LARGE SCALE GENOMIC DNA]</scope>
    <source>
        <strain evidence="2 3">NBRC 14234</strain>
    </source>
</reference>
<feature type="coiled-coil region" evidence="1">
    <location>
        <begin position="61"/>
        <end position="88"/>
    </location>
</feature>
<evidence type="ECO:0000256" key="1">
    <source>
        <dbReference type="SAM" id="Coils"/>
    </source>
</evidence>
<gene>
    <name evidence="2" type="ORF">ANI01nite_19080</name>
</gene>
<dbReference type="Proteomes" id="UP000316242">
    <property type="component" value="Unassembled WGS sequence"/>
</dbReference>
<evidence type="ECO:0000313" key="2">
    <source>
        <dbReference type="EMBL" id="GEC12705.1"/>
    </source>
</evidence>
<keyword evidence="3" id="KW-1185">Reference proteome</keyword>